<keyword evidence="2" id="KW-1185">Reference proteome</keyword>
<organism evidence="1 2">
    <name type="scientific">Physocladia obscura</name>
    <dbReference type="NCBI Taxonomy" id="109957"/>
    <lineage>
        <taxon>Eukaryota</taxon>
        <taxon>Fungi</taxon>
        <taxon>Fungi incertae sedis</taxon>
        <taxon>Chytridiomycota</taxon>
        <taxon>Chytridiomycota incertae sedis</taxon>
        <taxon>Chytridiomycetes</taxon>
        <taxon>Chytridiales</taxon>
        <taxon>Chytriomycetaceae</taxon>
        <taxon>Physocladia</taxon>
    </lineage>
</organism>
<name>A0AAD5XHQ6_9FUNG</name>
<dbReference type="AlphaFoldDB" id="A0AAD5XHQ6"/>
<evidence type="ECO:0000313" key="1">
    <source>
        <dbReference type="EMBL" id="KAJ3126712.1"/>
    </source>
</evidence>
<dbReference type="EMBL" id="JADGJH010000544">
    <property type="protein sequence ID" value="KAJ3126712.1"/>
    <property type="molecule type" value="Genomic_DNA"/>
</dbReference>
<protein>
    <submittedName>
        <fullName evidence="1">Uncharacterized protein</fullName>
    </submittedName>
</protein>
<proteinExistence type="predicted"/>
<dbReference type="Proteomes" id="UP001211907">
    <property type="component" value="Unassembled WGS sequence"/>
</dbReference>
<accession>A0AAD5XHQ6</accession>
<sequence length="105" mass="11424">MFQKLSNLVDDGLIESQDSVDEAVVELNDTVNLKTDLIFSSIMAVLSYVPVPLSSASFATSESHCKIELWVPIFSAAFKINQSRMNSVWELLHPIPGNGGTVVGI</sequence>
<reference evidence="1" key="1">
    <citation type="submission" date="2020-05" db="EMBL/GenBank/DDBJ databases">
        <title>Phylogenomic resolution of chytrid fungi.</title>
        <authorList>
            <person name="Stajich J.E."/>
            <person name="Amses K."/>
            <person name="Simmons R."/>
            <person name="Seto K."/>
            <person name="Myers J."/>
            <person name="Bonds A."/>
            <person name="Quandt C.A."/>
            <person name="Barry K."/>
            <person name="Liu P."/>
            <person name="Grigoriev I."/>
            <person name="Longcore J.E."/>
            <person name="James T.Y."/>
        </authorList>
    </citation>
    <scope>NUCLEOTIDE SEQUENCE</scope>
    <source>
        <strain evidence="1">JEL0513</strain>
    </source>
</reference>
<evidence type="ECO:0000313" key="2">
    <source>
        <dbReference type="Proteomes" id="UP001211907"/>
    </source>
</evidence>
<gene>
    <name evidence="1" type="ORF">HK100_010112</name>
</gene>
<comment type="caution">
    <text evidence="1">The sequence shown here is derived from an EMBL/GenBank/DDBJ whole genome shotgun (WGS) entry which is preliminary data.</text>
</comment>